<keyword evidence="7" id="KW-0119">Carbohydrate metabolism</keyword>
<organism evidence="9 10">
    <name type="scientific">Heyndrickxia ginsengihumi</name>
    <dbReference type="NCBI Taxonomy" id="363870"/>
    <lineage>
        <taxon>Bacteria</taxon>
        <taxon>Bacillati</taxon>
        <taxon>Bacillota</taxon>
        <taxon>Bacilli</taxon>
        <taxon>Bacillales</taxon>
        <taxon>Bacillaceae</taxon>
        <taxon>Heyndrickxia</taxon>
    </lineage>
</organism>
<evidence type="ECO:0000256" key="2">
    <source>
        <dbReference type="ARBA" id="ARBA00005014"/>
    </source>
</evidence>
<evidence type="ECO:0000313" key="9">
    <source>
        <dbReference type="EMBL" id="KHD84289.1"/>
    </source>
</evidence>
<dbReference type="STRING" id="363870.NG54_16525"/>
<feature type="domain" description="Orotidine 5'-phosphate decarboxylase" evidence="8">
    <location>
        <begin position="2"/>
        <end position="198"/>
    </location>
</feature>
<dbReference type="EC" id="4.1.2.43" evidence="4"/>
<dbReference type="Gene3D" id="3.20.20.70">
    <property type="entry name" value="Aldolase class I"/>
    <property type="match status" value="1"/>
</dbReference>
<comment type="caution">
    <text evidence="9">The sequence shown here is derived from an EMBL/GenBank/DDBJ whole genome shotgun (WGS) entry which is preliminary data.</text>
</comment>
<evidence type="ECO:0000256" key="5">
    <source>
        <dbReference type="ARBA" id="ARBA00022563"/>
    </source>
</evidence>
<comment type="pathway">
    <text evidence="2">One-carbon metabolism; formaldehyde assimilation via RuMP pathway; D-fructose 6-phosphate from D-ribulose 5-phosphate and formaldehyde: step 1/2.</text>
</comment>
<keyword evidence="5" id="KW-0554">One-carbon metabolism</keyword>
<dbReference type="OrthoDB" id="43475at2"/>
<dbReference type="SMART" id="SM00934">
    <property type="entry name" value="OMPdecase"/>
    <property type="match status" value="1"/>
</dbReference>
<sequence>MIIQLALDRLSIPEAIEIASGAEAEVEWIEVGTSLIKEFGVKSIYEIKKRFPNKTIIADVKTFDNAKYEFELCFNAGADIATVMGAAPMVTIETCLEVAKKYGKKVMIDLLNTSEDNRRTIQHLQDVIVCKHISKDQQEEGDQAVWDQEKIPSYQQLAVAGGISFTSLPELNKMNPDVLIIGSAISKAKDPGQAAKKIKEAWRKLK</sequence>
<evidence type="ECO:0000256" key="3">
    <source>
        <dbReference type="ARBA" id="ARBA00006350"/>
    </source>
</evidence>
<accession>A0A0A6VCQ3</accession>
<protein>
    <recommendedName>
        <fullName evidence="4">3-hexulose-6-phosphate synthase</fullName>
        <ecNumber evidence="4">4.1.2.43</ecNumber>
    </recommendedName>
</protein>
<dbReference type="CDD" id="cd04726">
    <property type="entry name" value="KGPDC_HPS"/>
    <property type="match status" value="1"/>
</dbReference>
<name>A0A0A6VCQ3_9BACI</name>
<evidence type="ECO:0000313" key="10">
    <source>
        <dbReference type="Proteomes" id="UP000030588"/>
    </source>
</evidence>
<dbReference type="InterPro" id="IPR041710">
    <property type="entry name" value="HPS/KGPDC"/>
</dbReference>
<dbReference type="SUPFAM" id="SSF51366">
    <property type="entry name" value="Ribulose-phoshate binding barrel"/>
    <property type="match status" value="1"/>
</dbReference>
<dbReference type="GO" id="GO:0006207">
    <property type="term" value="P:'de novo' pyrimidine nucleobase biosynthetic process"/>
    <property type="evidence" value="ECO:0007669"/>
    <property type="project" value="InterPro"/>
</dbReference>
<dbReference type="GO" id="GO:0004590">
    <property type="term" value="F:orotidine-5'-phosphate decarboxylase activity"/>
    <property type="evidence" value="ECO:0007669"/>
    <property type="project" value="InterPro"/>
</dbReference>
<evidence type="ECO:0000256" key="1">
    <source>
        <dbReference type="ARBA" id="ARBA00000718"/>
    </source>
</evidence>
<proteinExistence type="inferred from homology"/>
<dbReference type="Proteomes" id="UP000030588">
    <property type="component" value="Unassembled WGS sequence"/>
</dbReference>
<dbReference type="PANTHER" id="PTHR35039:SF3">
    <property type="entry name" value="3-KETO-L-GULONATE-6-PHOSPHATE DECARBOXYLASE SGBH-RELATED"/>
    <property type="match status" value="1"/>
</dbReference>
<dbReference type="InterPro" id="IPR011060">
    <property type="entry name" value="RibuloseP-bd_barrel"/>
</dbReference>
<dbReference type="EMBL" id="JRUN01000074">
    <property type="protein sequence ID" value="KHD84289.1"/>
    <property type="molecule type" value="Genomic_DNA"/>
</dbReference>
<dbReference type="GO" id="GO:0019854">
    <property type="term" value="P:L-ascorbic acid catabolic process"/>
    <property type="evidence" value="ECO:0007669"/>
    <property type="project" value="TreeGrafter"/>
</dbReference>
<dbReference type="FunFam" id="3.20.20.70:FF:000022">
    <property type="entry name" value="3-keto-L-gulonate-6-phosphate decarboxylase UlaD"/>
    <property type="match status" value="1"/>
</dbReference>
<dbReference type="GO" id="GO:0006730">
    <property type="term" value="P:one-carbon metabolic process"/>
    <property type="evidence" value="ECO:0007669"/>
    <property type="project" value="UniProtKB-KW"/>
</dbReference>
<evidence type="ECO:0000256" key="7">
    <source>
        <dbReference type="ARBA" id="ARBA00023277"/>
    </source>
</evidence>
<keyword evidence="6" id="KW-0456">Lyase</keyword>
<dbReference type="Pfam" id="PF00215">
    <property type="entry name" value="OMPdecase"/>
    <property type="match status" value="1"/>
</dbReference>
<dbReference type="InterPro" id="IPR001754">
    <property type="entry name" value="OMPdeCOase_dom"/>
</dbReference>
<dbReference type="RefSeq" id="WP_025727310.1">
    <property type="nucleotide sequence ID" value="NZ_JAMAUG010000013.1"/>
</dbReference>
<reference evidence="9 10" key="1">
    <citation type="submission" date="2014-10" db="EMBL/GenBank/DDBJ databases">
        <title>Draft genome of phytase producing Bacillus ginsengihumi strain M2.11.</title>
        <authorList>
            <person name="Toymentseva A."/>
            <person name="Boulygina E.A."/>
            <person name="Kazakov S.V."/>
            <person name="Kayumov I."/>
            <person name="Suleimanova A.D."/>
            <person name="Mardanova A.M."/>
            <person name="Maria S.N."/>
            <person name="Sergey M.Y."/>
            <person name="Sharipova M.R."/>
        </authorList>
    </citation>
    <scope>NUCLEOTIDE SEQUENCE [LARGE SCALE GENOMIC DNA]</scope>
    <source>
        <strain evidence="9 10">M2.11</strain>
    </source>
</reference>
<dbReference type="PANTHER" id="PTHR35039">
    <property type="entry name" value="3-KETO-L-GULONATE-6-PHOSPHATE DECARBOXYLASE SGBH-RELATED"/>
    <property type="match status" value="1"/>
</dbReference>
<comment type="similarity">
    <text evidence="3">Belongs to the HPS/KGPDC family. HPS subfamily.</text>
</comment>
<dbReference type="NCBIfam" id="TIGR03128">
    <property type="entry name" value="RuMP_HxlA"/>
    <property type="match status" value="1"/>
</dbReference>
<dbReference type="GO" id="GO:0043801">
    <property type="term" value="F:hexulose-6-phosphate synthase activity"/>
    <property type="evidence" value="ECO:0007669"/>
    <property type="project" value="UniProtKB-EC"/>
</dbReference>
<evidence type="ECO:0000259" key="8">
    <source>
        <dbReference type="SMART" id="SM00934"/>
    </source>
</evidence>
<dbReference type="GO" id="GO:0033982">
    <property type="term" value="F:3-dehydro-L-gulonate-6-phosphate decarboxylase activity"/>
    <property type="evidence" value="ECO:0007669"/>
    <property type="project" value="TreeGrafter"/>
</dbReference>
<dbReference type="AlphaFoldDB" id="A0A0A6VCQ3"/>
<evidence type="ECO:0000256" key="6">
    <source>
        <dbReference type="ARBA" id="ARBA00023239"/>
    </source>
</evidence>
<comment type="catalytic activity">
    <reaction evidence="1">
        <text>D-ribulose 5-phosphate + formaldehyde = D-arabino-hex-3-ulose 6-phosphate</text>
        <dbReference type="Rhea" id="RHEA:25201"/>
        <dbReference type="ChEBI" id="CHEBI:16842"/>
        <dbReference type="ChEBI" id="CHEBI:58121"/>
        <dbReference type="ChEBI" id="CHEBI:58542"/>
        <dbReference type="EC" id="4.1.2.43"/>
    </reaction>
</comment>
<dbReference type="InterPro" id="IPR013785">
    <property type="entry name" value="Aldolase_TIM"/>
</dbReference>
<gene>
    <name evidence="9" type="ORF">NG54_16525</name>
</gene>
<evidence type="ECO:0000256" key="4">
    <source>
        <dbReference type="ARBA" id="ARBA00012890"/>
    </source>
</evidence>
<dbReference type="InterPro" id="IPR017553">
    <property type="entry name" value="3-hexulose-6-phosphate_synth"/>
</dbReference>